<gene>
    <name evidence="9" type="ORF">J34TS1_39700</name>
</gene>
<proteinExistence type="inferred from homology"/>
<comment type="similarity">
    <text evidence="3">Belongs to the peptidase M50B family.</text>
</comment>
<feature type="transmembrane region" description="Helical" evidence="7">
    <location>
        <begin position="114"/>
        <end position="134"/>
    </location>
</feature>
<dbReference type="Proteomes" id="UP000682811">
    <property type="component" value="Unassembled WGS sequence"/>
</dbReference>
<dbReference type="EMBL" id="BORT01000020">
    <property type="protein sequence ID" value="GIO49205.1"/>
    <property type="molecule type" value="Genomic_DNA"/>
</dbReference>
<protein>
    <recommendedName>
        <fullName evidence="8">Peptidase M50 domain-containing protein</fullName>
    </recommendedName>
</protein>
<dbReference type="GO" id="GO:0016020">
    <property type="term" value="C:membrane"/>
    <property type="evidence" value="ECO:0007669"/>
    <property type="project" value="UniProtKB-SubCell"/>
</dbReference>
<reference evidence="9 10" key="1">
    <citation type="submission" date="2021-03" db="EMBL/GenBank/DDBJ databases">
        <title>Antimicrobial resistance genes in bacteria isolated from Japanese honey, and their potential for conferring macrolide and lincosamide resistance in the American foulbrood pathogen Paenibacillus larvae.</title>
        <authorList>
            <person name="Okamoto M."/>
            <person name="Kumagai M."/>
            <person name="Kanamori H."/>
            <person name="Takamatsu D."/>
        </authorList>
    </citation>
    <scope>NUCLEOTIDE SEQUENCE [LARGE SCALE GENOMIC DNA]</scope>
    <source>
        <strain evidence="9 10">J34TS1</strain>
    </source>
</reference>
<keyword evidence="10" id="KW-1185">Reference proteome</keyword>
<accession>A0A919YHA0</accession>
<feature type="transmembrane region" description="Helical" evidence="7">
    <location>
        <begin position="337"/>
        <end position="355"/>
    </location>
</feature>
<comment type="subcellular location">
    <subcellularLocation>
        <location evidence="2">Membrane</location>
        <topology evidence="2">Multi-pass membrane protein</topology>
    </subcellularLocation>
</comment>
<keyword evidence="6 7" id="KW-0472">Membrane</keyword>
<dbReference type="Pfam" id="PF02163">
    <property type="entry name" value="Peptidase_M50"/>
    <property type="match status" value="1"/>
</dbReference>
<evidence type="ECO:0000259" key="8">
    <source>
        <dbReference type="Pfam" id="PF02163"/>
    </source>
</evidence>
<keyword evidence="5 7" id="KW-1133">Transmembrane helix</keyword>
<evidence type="ECO:0000256" key="6">
    <source>
        <dbReference type="ARBA" id="ARBA00023136"/>
    </source>
</evidence>
<feature type="transmembrane region" description="Helical" evidence="7">
    <location>
        <begin position="305"/>
        <end position="325"/>
    </location>
</feature>
<comment type="cofactor">
    <cofactor evidence="1">
        <name>Zn(2+)</name>
        <dbReference type="ChEBI" id="CHEBI:29105"/>
    </cofactor>
</comment>
<feature type="domain" description="Peptidase M50" evidence="8">
    <location>
        <begin position="161"/>
        <end position="323"/>
    </location>
</feature>
<keyword evidence="4 7" id="KW-0812">Transmembrane</keyword>
<feature type="transmembrane region" description="Helical" evidence="7">
    <location>
        <begin position="146"/>
        <end position="165"/>
    </location>
</feature>
<evidence type="ECO:0000256" key="4">
    <source>
        <dbReference type="ARBA" id="ARBA00022692"/>
    </source>
</evidence>
<dbReference type="AlphaFoldDB" id="A0A919YHA0"/>
<name>A0A919YHA0_9BACL</name>
<evidence type="ECO:0000313" key="9">
    <source>
        <dbReference type="EMBL" id="GIO49205.1"/>
    </source>
</evidence>
<evidence type="ECO:0000256" key="1">
    <source>
        <dbReference type="ARBA" id="ARBA00001947"/>
    </source>
</evidence>
<feature type="transmembrane region" description="Helical" evidence="7">
    <location>
        <begin position="211"/>
        <end position="231"/>
    </location>
</feature>
<organism evidence="9 10">
    <name type="scientific">Paenibacillus azoreducens</name>
    <dbReference type="NCBI Taxonomy" id="116718"/>
    <lineage>
        <taxon>Bacteria</taxon>
        <taxon>Bacillati</taxon>
        <taxon>Bacillota</taxon>
        <taxon>Bacilli</taxon>
        <taxon>Bacillales</taxon>
        <taxon>Paenibacillaceae</taxon>
        <taxon>Paenibacillus</taxon>
    </lineage>
</organism>
<comment type="caution">
    <text evidence="9">The sequence shown here is derived from an EMBL/GenBank/DDBJ whole genome shotgun (WGS) entry which is preliminary data.</text>
</comment>
<evidence type="ECO:0000256" key="5">
    <source>
        <dbReference type="ARBA" id="ARBA00022989"/>
    </source>
</evidence>
<sequence length="362" mass="41495">MRVREDVCYCLNRTLLGKKLMIGIKEKNSFVTFSGDYVSKVTDFIDKYKREDIPTEDLSDEDIKICKSLDKIGYLDTSVVSSKETFNEFKKMGKVLFRICPKNSSSKAIGNNKFGAWAFILSAIFMAGFCYFNRNYMPANIDYVNMRIWEILLTIILFPPLIMAFHELGHCIAAWFQGVKIASISLGWFFIYPLVLVQYLGINLETQRQKLIVIAGGVYMNLLMAAIGVGLKAFFPTVFFGAVIDIWILANISTIITNVGLFGMTDGYFMFTTVVGVMDLRMKGYKYLNSKLRKARINLRNTYRLCGWLLIGLYLNGIVNIYIQINYISSLFHITKWIMYVVLSVFVALMSIKFLQRVKKAF</sequence>
<feature type="transmembrane region" description="Helical" evidence="7">
    <location>
        <begin position="172"/>
        <end position="191"/>
    </location>
</feature>
<dbReference type="GO" id="GO:0006508">
    <property type="term" value="P:proteolysis"/>
    <property type="evidence" value="ECO:0007669"/>
    <property type="project" value="InterPro"/>
</dbReference>
<evidence type="ECO:0000256" key="2">
    <source>
        <dbReference type="ARBA" id="ARBA00004141"/>
    </source>
</evidence>
<evidence type="ECO:0000256" key="3">
    <source>
        <dbReference type="ARBA" id="ARBA00007931"/>
    </source>
</evidence>
<evidence type="ECO:0000256" key="7">
    <source>
        <dbReference type="SAM" id="Phobius"/>
    </source>
</evidence>
<dbReference type="InterPro" id="IPR008915">
    <property type="entry name" value="Peptidase_M50"/>
</dbReference>
<evidence type="ECO:0000313" key="10">
    <source>
        <dbReference type="Proteomes" id="UP000682811"/>
    </source>
</evidence>